<dbReference type="eggNOG" id="ENOG502T2C7">
    <property type="taxonomic scope" value="Eukaryota"/>
</dbReference>
<feature type="region of interest" description="Disordered" evidence="1">
    <location>
        <begin position="617"/>
        <end position="678"/>
    </location>
</feature>
<feature type="compositionally biased region" description="Polar residues" evidence="1">
    <location>
        <begin position="490"/>
        <end position="500"/>
    </location>
</feature>
<accession>A0A0W0EWH3</accession>
<feature type="compositionally biased region" description="Polar residues" evidence="1">
    <location>
        <begin position="666"/>
        <end position="675"/>
    </location>
</feature>
<evidence type="ECO:0000313" key="3">
    <source>
        <dbReference type="Proteomes" id="UP000054988"/>
    </source>
</evidence>
<feature type="compositionally biased region" description="Polar residues" evidence="1">
    <location>
        <begin position="411"/>
        <end position="430"/>
    </location>
</feature>
<feature type="region of interest" description="Disordered" evidence="1">
    <location>
        <begin position="402"/>
        <end position="438"/>
    </location>
</feature>
<dbReference type="AlphaFoldDB" id="A0A0W0EWH3"/>
<evidence type="ECO:0000256" key="1">
    <source>
        <dbReference type="SAM" id="MobiDB-lite"/>
    </source>
</evidence>
<evidence type="ECO:0000313" key="2">
    <source>
        <dbReference type="EMBL" id="KTB28399.1"/>
    </source>
</evidence>
<dbReference type="Proteomes" id="UP000054988">
    <property type="component" value="Unassembled WGS sequence"/>
</dbReference>
<comment type="caution">
    <text evidence="2">The sequence shown here is derived from an EMBL/GenBank/DDBJ whole genome shotgun (WGS) entry which is preliminary data.</text>
</comment>
<name>A0A0W0EWH3_MONRR</name>
<reference evidence="2 3" key="1">
    <citation type="submission" date="2015-12" db="EMBL/GenBank/DDBJ databases">
        <title>Draft genome sequence of Moniliophthora roreri, the causal agent of frosty pod rot of cacao.</title>
        <authorList>
            <person name="Aime M.C."/>
            <person name="Diaz-Valderrama J.R."/>
            <person name="Kijpornyongpan T."/>
            <person name="Phillips-Mora W."/>
        </authorList>
    </citation>
    <scope>NUCLEOTIDE SEQUENCE [LARGE SCALE GENOMIC DNA]</scope>
    <source>
        <strain evidence="2 3">MCA 2952</strain>
    </source>
</reference>
<protein>
    <submittedName>
        <fullName evidence="2">Uncharacterized protein</fullName>
    </submittedName>
</protein>
<feature type="compositionally biased region" description="Polar residues" evidence="1">
    <location>
        <begin position="561"/>
        <end position="578"/>
    </location>
</feature>
<proteinExistence type="predicted"/>
<dbReference type="EMBL" id="LATX01002479">
    <property type="protein sequence ID" value="KTB28399.1"/>
    <property type="molecule type" value="Genomic_DNA"/>
</dbReference>
<feature type="region of interest" description="Disordered" evidence="1">
    <location>
        <begin position="457"/>
        <end position="578"/>
    </location>
</feature>
<feature type="compositionally biased region" description="Basic and acidic residues" evidence="1">
    <location>
        <begin position="626"/>
        <end position="640"/>
    </location>
</feature>
<sequence length="689" mass="74863">MSSFLSISNIVSHLPASGVTITIPTPPRLRTMLKEELCIEKWSATVNTTCAAPGHIPWGIVDLEETEIIPEYAKDPPDAIQNVLSVDRHRRETGRAVIARKEPVSEYARSRCATKHESSSFRNALVFEREITLKTGGETKRWSLHVPASTMNPDMVDMMLELRHLKSFFKEEPEEAVTATPDPPFLMVSNSHFTMPLSLPSTGSMQSSCPTTLAVRRGNRPLPPLLINSGIPENLETVDPYPDILTTFLGTPSYERPPLEYAGNTQQPPANFNDMIYDLRSRCAPLQVKPSTHTSSVEEGVTSQAISSSLTISSEIDEWGFAQSIMQKYGDAVSMINPAVVVAEASVEELDLTLGSIDHTLVSSPLSSVTPPFKGLNDAGASNSTPDQSFSLESETSLLLHPIGDSKRPISPSSPTPSARSDSPSSGTPVNPSPRGILKRCKSVRFAESPITGEHPIISKELVDPSPSRPLFRRSVGSAQHKPLKRPSPLRSTFTPQSNYAAPLSHATLPGSSVTPSLRAAGRQKSPAAYGKVVTKPPKTPTEMPVSSRSSISAIRERPTPKSSLSLRPSTIPASGQNGVALKQTPVSKLMLPTLKSSTSPPRPTKMIPLRTSSSPMRARAFTTATKEDDKSQKEKENRPKTRASLSVTYTGRRALDENTFRRGSVGNTEGQGSSRMPVPLRKIFTRFK</sequence>
<gene>
    <name evidence="2" type="ORF">WG66_18996</name>
</gene>
<organism evidence="2 3">
    <name type="scientific">Moniliophthora roreri</name>
    <name type="common">Frosty pod rot fungus</name>
    <name type="synonym">Monilia roreri</name>
    <dbReference type="NCBI Taxonomy" id="221103"/>
    <lineage>
        <taxon>Eukaryota</taxon>
        <taxon>Fungi</taxon>
        <taxon>Dikarya</taxon>
        <taxon>Basidiomycota</taxon>
        <taxon>Agaricomycotina</taxon>
        <taxon>Agaricomycetes</taxon>
        <taxon>Agaricomycetidae</taxon>
        <taxon>Agaricales</taxon>
        <taxon>Marasmiineae</taxon>
        <taxon>Marasmiaceae</taxon>
        <taxon>Moniliophthora</taxon>
    </lineage>
</organism>